<dbReference type="AlphaFoldDB" id="A0A4Q7N421"/>
<keyword evidence="2 5" id="KW-0812">Transmembrane</keyword>
<feature type="transmembrane region" description="Helical" evidence="5">
    <location>
        <begin position="606"/>
        <end position="634"/>
    </location>
</feature>
<evidence type="ECO:0000256" key="1">
    <source>
        <dbReference type="ARBA" id="ARBA00004141"/>
    </source>
</evidence>
<proteinExistence type="predicted"/>
<sequence length="672" mass="76514">MAFKKKKKADPVYAFLENSPAVSVRDREGALNYLVSFVNLLRPKPSDTAEQTDQNFSTVIRLLYQFPASLNALRTAMIAQLVNSNLVPMFTESGITVSRGVGRELYARLKHKFLPALQDHNDFLYLLDRIFYKKADYVWVESIPRERWIQFFELIKLPLSSNEPVIINQAMVSLQILGAGVAQLGWEKEIITNTNVKWMQAENPFETQQFLIYELRELMISEAPVEKIKSLSVRIRDVLKEARLLVDSIRSSTNEKGTSLSQTFILFQIEQKLNRMELLLDIVDGDEHINTTRFVDLFHSVVRYENRKNSLREFLSQTTGYVAYQIAEHKGKKGGKYITSSPKEYWAMMVSAMFGGLIIVFVAILKTLLHHLPLAPFWQGFVYSVNYSVGFIAIEETKSTLATKQPAFTASAVASSLDTKKDEKPNLYNLAVTVSKVFRSQTASFIGNLIIVFPVTYIMAWLFDICFGHPLVGREEGIQMLQDQHPWQSLSLLYACNTGVFLFISGIIAGYVQNKMNYGKIERRLVEHPVLRLYFAPKRLQHIASYLNHHAGSLVGNISLGFFLGTAAIIGKIFGVPFDIRHITISAANTSLGLYGVGWESINGSFLLTVFIGVLFIGFLNFLVSFSLAFIVAVRSRGIHLRDYPEFLQILWKYFRTHPLDFFRPRKRITNN</sequence>
<dbReference type="EMBL" id="SGXA01000001">
    <property type="protein sequence ID" value="RZS75729.1"/>
    <property type="molecule type" value="Genomic_DNA"/>
</dbReference>
<feature type="transmembrane region" description="Helical" evidence="5">
    <location>
        <begin position="377"/>
        <end position="394"/>
    </location>
</feature>
<keyword evidence="3 5" id="KW-1133">Transmembrane helix</keyword>
<dbReference type="Pfam" id="PF10136">
    <property type="entry name" value="SpecificRecomb"/>
    <property type="match status" value="1"/>
</dbReference>
<evidence type="ECO:0000256" key="5">
    <source>
        <dbReference type="SAM" id="Phobius"/>
    </source>
</evidence>
<keyword evidence="7" id="KW-1185">Reference proteome</keyword>
<name>A0A4Q7N421_9BACT</name>
<comment type="caution">
    <text evidence="6">The sequence shown here is derived from an EMBL/GenBank/DDBJ whole genome shotgun (WGS) entry which is preliminary data.</text>
</comment>
<reference evidence="6 7" key="1">
    <citation type="submission" date="2019-02" db="EMBL/GenBank/DDBJ databases">
        <title>Genomic Encyclopedia of Type Strains, Phase IV (KMG-IV): sequencing the most valuable type-strain genomes for metagenomic binning, comparative biology and taxonomic classification.</title>
        <authorList>
            <person name="Goeker M."/>
        </authorList>
    </citation>
    <scope>NUCLEOTIDE SEQUENCE [LARGE SCALE GENOMIC DNA]</scope>
    <source>
        <strain evidence="6 7">DSM 18116</strain>
    </source>
</reference>
<feature type="transmembrane region" description="Helical" evidence="5">
    <location>
        <begin position="492"/>
        <end position="512"/>
    </location>
</feature>
<dbReference type="InterPro" id="IPR011385">
    <property type="entry name" value="Site-sp_rcmbase"/>
</dbReference>
<evidence type="ECO:0000256" key="3">
    <source>
        <dbReference type="ARBA" id="ARBA00022989"/>
    </source>
</evidence>
<feature type="transmembrane region" description="Helical" evidence="5">
    <location>
        <begin position="445"/>
        <end position="472"/>
    </location>
</feature>
<comment type="subcellular location">
    <subcellularLocation>
        <location evidence="1">Membrane</location>
        <topology evidence="1">Multi-pass membrane protein</topology>
    </subcellularLocation>
</comment>
<keyword evidence="4 5" id="KW-0472">Membrane</keyword>
<dbReference type="Gene3D" id="1.20.1080.10">
    <property type="entry name" value="Glycerol uptake facilitator protein"/>
    <property type="match status" value="1"/>
</dbReference>
<dbReference type="InterPro" id="IPR023271">
    <property type="entry name" value="Aquaporin-like"/>
</dbReference>
<dbReference type="GO" id="GO:0016020">
    <property type="term" value="C:membrane"/>
    <property type="evidence" value="ECO:0007669"/>
    <property type="project" value="UniProtKB-SubCell"/>
</dbReference>
<evidence type="ECO:0000313" key="7">
    <source>
        <dbReference type="Proteomes" id="UP000293874"/>
    </source>
</evidence>
<dbReference type="Proteomes" id="UP000293874">
    <property type="component" value="Unassembled WGS sequence"/>
</dbReference>
<evidence type="ECO:0000256" key="4">
    <source>
        <dbReference type="ARBA" id="ARBA00023136"/>
    </source>
</evidence>
<feature type="transmembrane region" description="Helical" evidence="5">
    <location>
        <begin position="554"/>
        <end position="574"/>
    </location>
</feature>
<evidence type="ECO:0000313" key="6">
    <source>
        <dbReference type="EMBL" id="RZS75729.1"/>
    </source>
</evidence>
<gene>
    <name evidence="6" type="ORF">EV199_1602</name>
</gene>
<dbReference type="RefSeq" id="WP_130540073.1">
    <property type="nucleotide sequence ID" value="NZ_CP042431.1"/>
</dbReference>
<protein>
    <submittedName>
        <fullName evidence="6">Site-specific recombinase</fullName>
    </submittedName>
</protein>
<organism evidence="6 7">
    <name type="scientific">Pseudobacter ginsenosidimutans</name>
    <dbReference type="NCBI Taxonomy" id="661488"/>
    <lineage>
        <taxon>Bacteria</taxon>
        <taxon>Pseudomonadati</taxon>
        <taxon>Bacteroidota</taxon>
        <taxon>Chitinophagia</taxon>
        <taxon>Chitinophagales</taxon>
        <taxon>Chitinophagaceae</taxon>
        <taxon>Pseudobacter</taxon>
    </lineage>
</organism>
<dbReference type="OrthoDB" id="5688397at2"/>
<accession>A0A4Q7N421</accession>
<feature type="transmembrane region" description="Helical" evidence="5">
    <location>
        <begin position="345"/>
        <end position="365"/>
    </location>
</feature>
<evidence type="ECO:0000256" key="2">
    <source>
        <dbReference type="ARBA" id="ARBA00022692"/>
    </source>
</evidence>